<dbReference type="EMBL" id="NEVH01000250">
    <property type="protein sequence ID" value="PNF43937.1"/>
    <property type="molecule type" value="Genomic_DNA"/>
</dbReference>
<dbReference type="SUPFAM" id="SSF49764">
    <property type="entry name" value="HSP20-like chaperones"/>
    <property type="match status" value="1"/>
</dbReference>
<dbReference type="GO" id="GO:0000493">
    <property type="term" value="P:box H/ACA snoRNP assembly"/>
    <property type="evidence" value="ECO:0007669"/>
    <property type="project" value="InterPro"/>
</dbReference>
<accession>A0A2J7RSY0</accession>
<dbReference type="InterPro" id="IPR048696">
    <property type="entry name" value="SHQ1-like_CS"/>
</dbReference>
<dbReference type="Proteomes" id="UP000235965">
    <property type="component" value="Unassembled WGS sequence"/>
</dbReference>
<dbReference type="Pfam" id="PF04925">
    <property type="entry name" value="SHQ1"/>
    <property type="match status" value="1"/>
</dbReference>
<comment type="caution">
    <text evidence="4">The sequence shown here is derived from an EMBL/GenBank/DDBJ whole genome shotgun (WGS) entry which is preliminary data.</text>
</comment>
<protein>
    <recommendedName>
        <fullName evidence="2">Protein SHQ1 homolog</fullName>
    </recommendedName>
</protein>
<keyword evidence="5" id="KW-1185">Reference proteome</keyword>
<dbReference type="AlphaFoldDB" id="A0A2J7RSY0"/>
<evidence type="ECO:0000313" key="4">
    <source>
        <dbReference type="EMBL" id="PNF43937.1"/>
    </source>
</evidence>
<evidence type="ECO:0000256" key="1">
    <source>
        <dbReference type="ARBA" id="ARBA00005607"/>
    </source>
</evidence>
<name>A0A2J7RSY0_9NEOP</name>
<dbReference type="Pfam" id="PF21413">
    <property type="entry name" value="SHQ1-like_CS"/>
    <property type="match status" value="1"/>
</dbReference>
<dbReference type="CDD" id="cd06463">
    <property type="entry name" value="p23_like"/>
    <property type="match status" value="1"/>
</dbReference>
<dbReference type="PANTHER" id="PTHR12967:SF0">
    <property type="entry name" value="PROTEIN SHQ1 HOMOLOG"/>
    <property type="match status" value="1"/>
</dbReference>
<dbReference type="PANTHER" id="PTHR12967">
    <property type="entry name" value="PROTEIN SHQ1 HOMOLOG"/>
    <property type="match status" value="1"/>
</dbReference>
<reference evidence="4 5" key="1">
    <citation type="submission" date="2017-12" db="EMBL/GenBank/DDBJ databases">
        <title>Hemimetabolous genomes reveal molecular basis of termite eusociality.</title>
        <authorList>
            <person name="Harrison M.C."/>
            <person name="Jongepier E."/>
            <person name="Robertson H.M."/>
            <person name="Arning N."/>
            <person name="Bitard-Feildel T."/>
            <person name="Chao H."/>
            <person name="Childers C.P."/>
            <person name="Dinh H."/>
            <person name="Doddapaneni H."/>
            <person name="Dugan S."/>
            <person name="Gowin J."/>
            <person name="Greiner C."/>
            <person name="Han Y."/>
            <person name="Hu H."/>
            <person name="Hughes D.S.T."/>
            <person name="Huylmans A.-K."/>
            <person name="Kemena C."/>
            <person name="Kremer L.P.M."/>
            <person name="Lee S.L."/>
            <person name="Lopez-Ezquerra A."/>
            <person name="Mallet L."/>
            <person name="Monroy-Kuhn J.M."/>
            <person name="Moser A."/>
            <person name="Murali S.C."/>
            <person name="Muzny D.M."/>
            <person name="Otani S."/>
            <person name="Piulachs M.-D."/>
            <person name="Poelchau M."/>
            <person name="Qu J."/>
            <person name="Schaub F."/>
            <person name="Wada-Katsumata A."/>
            <person name="Worley K.C."/>
            <person name="Xie Q."/>
            <person name="Ylla G."/>
            <person name="Poulsen M."/>
            <person name="Gibbs R.A."/>
            <person name="Schal C."/>
            <person name="Richards S."/>
            <person name="Belles X."/>
            <person name="Korb J."/>
            <person name="Bornberg-Bauer E."/>
        </authorList>
    </citation>
    <scope>NUCLEOTIDE SEQUENCE [LARGE SCALE GENOMIC DNA]</scope>
    <source>
        <tissue evidence="4">Whole body</tissue>
    </source>
</reference>
<evidence type="ECO:0000313" key="5">
    <source>
        <dbReference type="Proteomes" id="UP000235965"/>
    </source>
</evidence>
<dbReference type="InterPro" id="IPR008978">
    <property type="entry name" value="HSP20-like_chaperone"/>
</dbReference>
<dbReference type="GO" id="GO:0005737">
    <property type="term" value="C:cytoplasm"/>
    <property type="evidence" value="ECO:0007669"/>
    <property type="project" value="TreeGrafter"/>
</dbReference>
<evidence type="ECO:0000256" key="2">
    <source>
        <dbReference type="ARBA" id="ARBA00013750"/>
    </source>
</evidence>
<sequence>MLTPKFELTQTETKVCITVFAPYTNISETEIYIEKNDFRFFSPPYYLRLNLPGEIMEMGASNGIYDADDGKFILTVEKVNKGEHFPNLDLISTLLVKKTKNFPSKPDIRILDSQGEDVSSDGSHCSQDESSEMDCLIEQTLPEEEVPFTVMIMKPKYGFGNQYSDVFKGYAYEVLEILDLPDPDITAASSRTPLRLECEVKDFSDEHYLADRVYRNYIDELIAFETVWEQYHASGTSATLCVEDTERLKDFPVREYILMPHDQQTLYFGLLDIIAAYCYDHRTTEGDPTSESAWTINKLSATLSWFEVYATLKDAVTAFMRRSLCYPLFRNYDLSVKILRDVQILLLLGKRQLLKCLLDIHRLFSQSSPRFLLNRLYIEDYCVWIQGADDKCFAAMAEEIDMVSFAVSADVTLRKVQG</sequence>
<dbReference type="OrthoDB" id="73639at2759"/>
<gene>
    <name evidence="4" type="ORF">B7P43_G02786</name>
</gene>
<proteinExistence type="inferred from homology"/>
<feature type="domain" description="CS" evidence="3">
    <location>
        <begin position="1"/>
        <end position="89"/>
    </location>
</feature>
<dbReference type="STRING" id="105785.A0A2J7RSY0"/>
<dbReference type="InterPro" id="IPR007009">
    <property type="entry name" value="Shq1_C"/>
</dbReference>
<dbReference type="PROSITE" id="PS51203">
    <property type="entry name" value="CS"/>
    <property type="match status" value="1"/>
</dbReference>
<comment type="similarity">
    <text evidence="1">Belongs to the SHQ1 family.</text>
</comment>
<dbReference type="Gene3D" id="2.60.40.790">
    <property type="match status" value="1"/>
</dbReference>
<dbReference type="GO" id="GO:0005654">
    <property type="term" value="C:nucleoplasm"/>
    <property type="evidence" value="ECO:0007669"/>
    <property type="project" value="TreeGrafter"/>
</dbReference>
<dbReference type="InterPro" id="IPR007052">
    <property type="entry name" value="CS_dom"/>
</dbReference>
<organism evidence="4 5">
    <name type="scientific">Cryptotermes secundus</name>
    <dbReference type="NCBI Taxonomy" id="105785"/>
    <lineage>
        <taxon>Eukaryota</taxon>
        <taxon>Metazoa</taxon>
        <taxon>Ecdysozoa</taxon>
        <taxon>Arthropoda</taxon>
        <taxon>Hexapoda</taxon>
        <taxon>Insecta</taxon>
        <taxon>Pterygota</taxon>
        <taxon>Neoptera</taxon>
        <taxon>Polyneoptera</taxon>
        <taxon>Dictyoptera</taxon>
        <taxon>Blattodea</taxon>
        <taxon>Blattoidea</taxon>
        <taxon>Termitoidae</taxon>
        <taxon>Kalotermitidae</taxon>
        <taxon>Cryptotermitinae</taxon>
        <taxon>Cryptotermes</taxon>
    </lineage>
</organism>
<dbReference type="InterPro" id="IPR039742">
    <property type="entry name" value="Shq1"/>
</dbReference>
<dbReference type="GO" id="GO:0051082">
    <property type="term" value="F:unfolded protein binding"/>
    <property type="evidence" value="ECO:0007669"/>
    <property type="project" value="TreeGrafter"/>
</dbReference>
<dbReference type="InParanoid" id="A0A2J7RSY0"/>
<evidence type="ECO:0000259" key="3">
    <source>
        <dbReference type="PROSITE" id="PS51203"/>
    </source>
</evidence>